<dbReference type="EMBL" id="BMVP01000005">
    <property type="protein sequence ID" value="GHB59081.1"/>
    <property type="molecule type" value="Genomic_DNA"/>
</dbReference>
<proteinExistence type="predicted"/>
<evidence type="ECO:0000313" key="1">
    <source>
        <dbReference type="EMBL" id="GHB59081.1"/>
    </source>
</evidence>
<accession>A0ABQ3EX76</accession>
<comment type="caution">
    <text evidence="1">The sequence shown here is derived from an EMBL/GenBank/DDBJ whole genome shotgun (WGS) entry which is preliminary data.</text>
</comment>
<sequence>MRARFRLSDLPGVTAASATGAAAASRALARAGLGHLGGHLALRGRAGARPADLARAAERAVAAALRRAR</sequence>
<dbReference type="Proteomes" id="UP000642673">
    <property type="component" value="Unassembled WGS sequence"/>
</dbReference>
<gene>
    <name evidence="1" type="ORF">GCM10010347_31270</name>
</gene>
<evidence type="ECO:0000313" key="2">
    <source>
        <dbReference type="Proteomes" id="UP000642673"/>
    </source>
</evidence>
<dbReference type="RefSeq" id="WP_190184767.1">
    <property type="nucleotide sequence ID" value="NZ_BMVP01000005.1"/>
</dbReference>
<name>A0ABQ3EX76_9ACTN</name>
<keyword evidence="2" id="KW-1185">Reference proteome</keyword>
<reference evidence="2" key="1">
    <citation type="journal article" date="2019" name="Int. J. Syst. Evol. Microbiol.">
        <title>The Global Catalogue of Microorganisms (GCM) 10K type strain sequencing project: providing services to taxonomists for standard genome sequencing and annotation.</title>
        <authorList>
            <consortium name="The Broad Institute Genomics Platform"/>
            <consortium name="The Broad Institute Genome Sequencing Center for Infectious Disease"/>
            <person name="Wu L."/>
            <person name="Ma J."/>
        </authorList>
    </citation>
    <scope>NUCLEOTIDE SEQUENCE [LARGE SCALE GENOMIC DNA]</scope>
    <source>
        <strain evidence="2">JCM 4738</strain>
    </source>
</reference>
<protein>
    <submittedName>
        <fullName evidence="1">Uncharacterized protein</fullName>
    </submittedName>
</protein>
<organism evidence="1 2">
    <name type="scientific">Streptomyces cirratus</name>
    <dbReference type="NCBI Taxonomy" id="68187"/>
    <lineage>
        <taxon>Bacteria</taxon>
        <taxon>Bacillati</taxon>
        <taxon>Actinomycetota</taxon>
        <taxon>Actinomycetes</taxon>
        <taxon>Kitasatosporales</taxon>
        <taxon>Streptomycetaceae</taxon>
        <taxon>Streptomyces</taxon>
    </lineage>
</organism>